<feature type="region of interest" description="Disordered" evidence="1">
    <location>
        <begin position="220"/>
        <end position="244"/>
    </location>
</feature>
<feature type="region of interest" description="Disordered" evidence="1">
    <location>
        <begin position="1"/>
        <end position="73"/>
    </location>
</feature>
<keyword evidence="3" id="KW-1185">Reference proteome</keyword>
<dbReference type="AlphaFoldDB" id="A0A067QYI1"/>
<reference evidence="2 3" key="1">
    <citation type="journal article" date="2014" name="Nat. Commun.">
        <title>Molecular traces of alternative social organization in a termite genome.</title>
        <authorList>
            <person name="Terrapon N."/>
            <person name="Li C."/>
            <person name="Robertson H.M."/>
            <person name="Ji L."/>
            <person name="Meng X."/>
            <person name="Booth W."/>
            <person name="Chen Z."/>
            <person name="Childers C.P."/>
            <person name="Glastad K.M."/>
            <person name="Gokhale K."/>
            <person name="Gowin J."/>
            <person name="Gronenberg W."/>
            <person name="Hermansen R.A."/>
            <person name="Hu H."/>
            <person name="Hunt B.G."/>
            <person name="Huylmans A.K."/>
            <person name="Khalil S.M."/>
            <person name="Mitchell R.D."/>
            <person name="Munoz-Torres M.C."/>
            <person name="Mustard J.A."/>
            <person name="Pan H."/>
            <person name="Reese J.T."/>
            <person name="Scharf M.E."/>
            <person name="Sun F."/>
            <person name="Vogel H."/>
            <person name="Xiao J."/>
            <person name="Yang W."/>
            <person name="Yang Z."/>
            <person name="Yang Z."/>
            <person name="Zhou J."/>
            <person name="Zhu J."/>
            <person name="Brent C.S."/>
            <person name="Elsik C.G."/>
            <person name="Goodisman M.A."/>
            <person name="Liberles D.A."/>
            <person name="Roe R.M."/>
            <person name="Vargo E.L."/>
            <person name="Vilcinskas A."/>
            <person name="Wang J."/>
            <person name="Bornberg-Bauer E."/>
            <person name="Korb J."/>
            <person name="Zhang G."/>
            <person name="Liebig J."/>
        </authorList>
    </citation>
    <scope>NUCLEOTIDE SEQUENCE [LARGE SCALE GENOMIC DNA]</scope>
    <source>
        <tissue evidence="2">Whole organism</tissue>
    </source>
</reference>
<evidence type="ECO:0000313" key="2">
    <source>
        <dbReference type="EMBL" id="KDR11337.1"/>
    </source>
</evidence>
<dbReference type="Proteomes" id="UP000027135">
    <property type="component" value="Unassembled WGS sequence"/>
</dbReference>
<evidence type="ECO:0000256" key="1">
    <source>
        <dbReference type="SAM" id="MobiDB-lite"/>
    </source>
</evidence>
<sequence>MNKLQGAATQQMEVSTLKMETVTPVSASSELKGGFGRDTDKLDAISQSPLVEKNGNSSASSAQLKENTDQSLSAVKKYPASVRPRYVTPQVSISERDLTNDQRHEKFSDIVTKLDAIHKGLKGMRIAIEQIFPDYIAELLHEETTLREDNVEASGTPDKADEGTGTDKEIFVRIETLKETFNKIISNYGKHDTHKSEIEALMKDPKNVVFLKKNSQVVEDLKAEDDDADSTSPSSGTAEEFAPE</sequence>
<gene>
    <name evidence="2" type="ORF">L798_14879</name>
</gene>
<dbReference type="EMBL" id="KK853101">
    <property type="protein sequence ID" value="KDR11337.1"/>
    <property type="molecule type" value="Genomic_DNA"/>
</dbReference>
<accession>A0A067QYI1</accession>
<feature type="compositionally biased region" description="Polar residues" evidence="1">
    <location>
        <begin position="45"/>
        <end position="73"/>
    </location>
</feature>
<evidence type="ECO:0000313" key="3">
    <source>
        <dbReference type="Proteomes" id="UP000027135"/>
    </source>
</evidence>
<proteinExistence type="predicted"/>
<dbReference type="InParanoid" id="A0A067QYI1"/>
<protein>
    <submittedName>
        <fullName evidence="2">Uncharacterized protein</fullName>
    </submittedName>
</protein>
<name>A0A067QYI1_ZOONE</name>
<organism evidence="2 3">
    <name type="scientific">Zootermopsis nevadensis</name>
    <name type="common">Dampwood termite</name>
    <dbReference type="NCBI Taxonomy" id="136037"/>
    <lineage>
        <taxon>Eukaryota</taxon>
        <taxon>Metazoa</taxon>
        <taxon>Ecdysozoa</taxon>
        <taxon>Arthropoda</taxon>
        <taxon>Hexapoda</taxon>
        <taxon>Insecta</taxon>
        <taxon>Pterygota</taxon>
        <taxon>Neoptera</taxon>
        <taxon>Polyneoptera</taxon>
        <taxon>Dictyoptera</taxon>
        <taxon>Blattodea</taxon>
        <taxon>Blattoidea</taxon>
        <taxon>Termitoidae</taxon>
        <taxon>Termopsidae</taxon>
        <taxon>Zootermopsis</taxon>
    </lineage>
</organism>